<comment type="caution">
    <text evidence="3">The sequence shown here is derived from an EMBL/GenBank/DDBJ whole genome shotgun (WGS) entry which is preliminary data.</text>
</comment>
<keyword evidence="4" id="KW-1185">Reference proteome</keyword>
<gene>
    <name evidence="3" type="ORF">A11A3_09580</name>
</gene>
<dbReference type="PANTHER" id="PTHR38590">
    <property type="entry name" value="BLL0828 PROTEIN"/>
    <property type="match status" value="1"/>
</dbReference>
<feature type="compositionally biased region" description="Low complexity" evidence="1">
    <location>
        <begin position="149"/>
        <end position="159"/>
    </location>
</feature>
<evidence type="ECO:0000259" key="2">
    <source>
        <dbReference type="Pfam" id="PF04480"/>
    </source>
</evidence>
<dbReference type="SUPFAM" id="SSF52980">
    <property type="entry name" value="Restriction endonuclease-like"/>
    <property type="match status" value="1"/>
</dbReference>
<evidence type="ECO:0000313" key="3">
    <source>
        <dbReference type="EMBL" id="EKF74240.1"/>
    </source>
</evidence>
<dbReference type="InterPro" id="IPR011335">
    <property type="entry name" value="Restrct_endonuc-II-like"/>
</dbReference>
<dbReference type="InterPro" id="IPR047216">
    <property type="entry name" value="Endonuclease_DUF559_bact"/>
</dbReference>
<dbReference type="InterPro" id="IPR007569">
    <property type="entry name" value="DUF559"/>
</dbReference>
<name>L0WEK1_9GAMM</name>
<organism evidence="3 4">
    <name type="scientific">Alcanivorax hongdengensis A-11-3</name>
    <dbReference type="NCBI Taxonomy" id="1177179"/>
    <lineage>
        <taxon>Bacteria</taxon>
        <taxon>Pseudomonadati</taxon>
        <taxon>Pseudomonadota</taxon>
        <taxon>Gammaproteobacteria</taxon>
        <taxon>Oceanospirillales</taxon>
        <taxon>Alcanivoracaceae</taxon>
        <taxon>Alcanivorax</taxon>
    </lineage>
</organism>
<evidence type="ECO:0000313" key="4">
    <source>
        <dbReference type="Proteomes" id="UP000010164"/>
    </source>
</evidence>
<dbReference type="Pfam" id="PF04480">
    <property type="entry name" value="DUF559"/>
    <property type="match status" value="1"/>
</dbReference>
<accession>L0WEK1</accession>
<feature type="region of interest" description="Disordered" evidence="1">
    <location>
        <begin position="149"/>
        <end position="168"/>
    </location>
</feature>
<dbReference type="STRING" id="1177179.A11A3_09580"/>
<feature type="domain" description="DUF559" evidence="2">
    <location>
        <begin position="40"/>
        <end position="145"/>
    </location>
</feature>
<evidence type="ECO:0000256" key="1">
    <source>
        <dbReference type="SAM" id="MobiDB-lite"/>
    </source>
</evidence>
<dbReference type="eggNOG" id="COG2852">
    <property type="taxonomic scope" value="Bacteria"/>
</dbReference>
<dbReference type="EMBL" id="AMRJ01000013">
    <property type="protein sequence ID" value="EKF74240.1"/>
    <property type="molecule type" value="Genomic_DNA"/>
</dbReference>
<dbReference type="Gene3D" id="3.40.960.10">
    <property type="entry name" value="VSR Endonuclease"/>
    <property type="match status" value="1"/>
</dbReference>
<protein>
    <recommendedName>
        <fullName evidence="2">DUF559 domain-containing protein</fullName>
    </recommendedName>
</protein>
<dbReference type="CDD" id="cd01038">
    <property type="entry name" value="Endonuclease_DUF559"/>
    <property type="match status" value="1"/>
</dbReference>
<dbReference type="Proteomes" id="UP000010164">
    <property type="component" value="Unassembled WGS sequence"/>
</dbReference>
<reference evidence="3 4" key="1">
    <citation type="journal article" date="2012" name="J. Bacteriol.">
        <title>Genome Sequence of the Alkane-Degrading Bacterium Alcanivorax hongdengensis Type Strain A-11-3.</title>
        <authorList>
            <person name="Lai Q."/>
            <person name="Shao Z."/>
        </authorList>
    </citation>
    <scope>NUCLEOTIDE SEQUENCE [LARGE SCALE GENOMIC DNA]</scope>
    <source>
        <strain evidence="3 4">A-11-3</strain>
    </source>
</reference>
<sequence length="168" mass="19231">MGFSPLPLAGEGLGERAFFIESGKIAMSDVSEVFRVRRSLTKRARDLRSRQTEAEKKLWYYLRAGRFMGIKFKRQKPIGNYIVDFVSPSHCLIIELDGGQHEEQREYDQIRDAWLRNQGYEVVRFWNHQVLTETQAVLESIRQQIQQLSALSPDPSPASGRGESTGKG</sequence>
<proteinExistence type="predicted"/>
<dbReference type="PANTHER" id="PTHR38590:SF1">
    <property type="entry name" value="BLL0828 PROTEIN"/>
    <property type="match status" value="1"/>
</dbReference>
<dbReference type="AlphaFoldDB" id="L0WEK1"/>